<keyword evidence="2" id="KW-1185">Reference proteome</keyword>
<organism evidence="1 2">
    <name type="scientific">Flavobacterium sufflavum</name>
    <dbReference type="NCBI Taxonomy" id="1921138"/>
    <lineage>
        <taxon>Bacteria</taxon>
        <taxon>Pseudomonadati</taxon>
        <taxon>Bacteroidota</taxon>
        <taxon>Flavobacteriia</taxon>
        <taxon>Flavobacteriales</taxon>
        <taxon>Flavobacteriaceae</taxon>
        <taxon>Flavobacterium</taxon>
    </lineage>
</organism>
<proteinExistence type="predicted"/>
<protein>
    <submittedName>
        <fullName evidence="1">Uncharacterized protein</fullName>
    </submittedName>
</protein>
<accession>A0A437L2P9</accession>
<name>A0A437L2P9_9FLAO</name>
<dbReference type="AlphaFoldDB" id="A0A437L2P9"/>
<reference evidence="1 2" key="1">
    <citation type="submission" date="2019-01" db="EMBL/GenBank/DDBJ databases">
        <authorList>
            <person name="Chen W.-M."/>
        </authorList>
    </citation>
    <scope>NUCLEOTIDE SEQUENCE [LARGE SCALE GENOMIC DNA]</scope>
    <source>
        <strain evidence="1 2">BBQ-12</strain>
    </source>
</reference>
<sequence>MPTRKNTLETTRVLEFLEKIGIKIIEKELESTTFLPGLSLGSNCIYVDFNKLKHPGDLLHEAGHLAVTDKESRKMIDININNAEWPTQGEEIAAILWSYAALTHLNLNPSFVFHPNGYKGNSEWFISNFTNANYIGLPFLEWAGLALGDKRAHLEGKEAFPVMQKWIRD</sequence>
<dbReference type="OrthoDB" id="1441538at2"/>
<gene>
    <name evidence="1" type="ORF">EOD40_00285</name>
</gene>
<evidence type="ECO:0000313" key="1">
    <source>
        <dbReference type="EMBL" id="RVT79584.1"/>
    </source>
</evidence>
<dbReference type="RefSeq" id="WP_128192904.1">
    <property type="nucleotide sequence ID" value="NZ_SACJ01000001.1"/>
</dbReference>
<evidence type="ECO:0000313" key="2">
    <source>
        <dbReference type="Proteomes" id="UP000285211"/>
    </source>
</evidence>
<dbReference type="Proteomes" id="UP000285211">
    <property type="component" value="Unassembled WGS sequence"/>
</dbReference>
<comment type="caution">
    <text evidence="1">The sequence shown here is derived from an EMBL/GenBank/DDBJ whole genome shotgun (WGS) entry which is preliminary data.</text>
</comment>
<dbReference type="EMBL" id="SACJ01000001">
    <property type="protein sequence ID" value="RVT79584.1"/>
    <property type="molecule type" value="Genomic_DNA"/>
</dbReference>